<dbReference type="AlphaFoldDB" id="A0A8J7CGX5"/>
<dbReference type="GO" id="GO:0004170">
    <property type="term" value="F:dUTP diphosphatase activity"/>
    <property type="evidence" value="ECO:0007669"/>
    <property type="project" value="UniProtKB-UniRule"/>
</dbReference>
<dbReference type="InterPro" id="IPR029054">
    <property type="entry name" value="dUTPase-like"/>
</dbReference>
<gene>
    <name evidence="5 7" type="primary">dut</name>
    <name evidence="7" type="ORF">ICL16_34120</name>
</gene>
<keyword evidence="2 5" id="KW-0378">Hydrolase</keyword>
<dbReference type="EMBL" id="JACXAE010000101">
    <property type="protein sequence ID" value="MBD2776955.1"/>
    <property type="molecule type" value="Genomic_DNA"/>
</dbReference>
<dbReference type="InterPro" id="IPR033704">
    <property type="entry name" value="dUTPase_trimeric"/>
</dbReference>
<dbReference type="NCBIfam" id="NF001862">
    <property type="entry name" value="PRK00601.1"/>
    <property type="match status" value="1"/>
</dbReference>
<comment type="caution">
    <text evidence="5">Lacks conserved residue(s) required for the propagation of feature annotation.</text>
</comment>
<dbReference type="InterPro" id="IPR008181">
    <property type="entry name" value="dUTPase"/>
</dbReference>
<sequence length="153" mass="16380">MIVKVKRLTPEAKLPRYEHPGDSGADLVAVTDCTLQPMQWFPVPTGISAEVPMGYELQVRPRSGLALKHGVTVLNSPGTVDAGYRGEIKVILINFGSEPFNISKGQKIAQLVVAPVMSGQFEEVDELSPSQRGSGGFGSTGINYIEVGDSSQH</sequence>
<dbReference type="GO" id="GO:0006226">
    <property type="term" value="P:dUMP biosynthetic process"/>
    <property type="evidence" value="ECO:0007669"/>
    <property type="project" value="UniProtKB-UniRule"/>
</dbReference>
<accession>A0A8J7CGX5</accession>
<dbReference type="NCBIfam" id="TIGR00576">
    <property type="entry name" value="dut"/>
    <property type="match status" value="1"/>
</dbReference>
<keyword evidence="5" id="KW-0460">Magnesium</keyword>
<comment type="pathway">
    <text evidence="5">Pyrimidine metabolism; dUMP biosynthesis; dUMP from dCTP (dUTP route): step 2/2.</text>
</comment>
<dbReference type="GO" id="GO:0000287">
    <property type="term" value="F:magnesium ion binding"/>
    <property type="evidence" value="ECO:0007669"/>
    <property type="project" value="UniProtKB-UniRule"/>
</dbReference>
<comment type="catalytic activity">
    <reaction evidence="4 5">
        <text>dUTP + H2O = dUMP + diphosphate + H(+)</text>
        <dbReference type="Rhea" id="RHEA:10248"/>
        <dbReference type="ChEBI" id="CHEBI:15377"/>
        <dbReference type="ChEBI" id="CHEBI:15378"/>
        <dbReference type="ChEBI" id="CHEBI:33019"/>
        <dbReference type="ChEBI" id="CHEBI:61555"/>
        <dbReference type="ChEBI" id="CHEBI:246422"/>
        <dbReference type="EC" id="3.6.1.23"/>
    </reaction>
</comment>
<keyword evidence="5" id="KW-0479">Metal-binding</keyword>
<evidence type="ECO:0000256" key="3">
    <source>
        <dbReference type="ARBA" id="ARBA00023080"/>
    </source>
</evidence>
<feature type="binding site" evidence="5">
    <location>
        <position position="75"/>
    </location>
    <ligand>
        <name>substrate</name>
    </ligand>
</feature>
<dbReference type="Proteomes" id="UP000629098">
    <property type="component" value="Unassembled WGS sequence"/>
</dbReference>
<reference evidence="7" key="1">
    <citation type="submission" date="2020-09" db="EMBL/GenBank/DDBJ databases">
        <title>Iningainema tapete sp. nov. (Scytonemataceae, Cyanobacteria) from greenhouses in central Florida (USA) produces two types of nodularin with biosynthetic potential for microcystin-LR and anabaenopeptins.</title>
        <authorList>
            <person name="Berthold D.E."/>
            <person name="Lefler F.W."/>
            <person name="Huang I.-S."/>
            <person name="Abdulla H."/>
            <person name="Zimba P.V."/>
            <person name="Laughinghouse H.D. IV."/>
        </authorList>
    </citation>
    <scope>NUCLEOTIDE SEQUENCE</scope>
    <source>
        <strain evidence="7">BLCCT55</strain>
    </source>
</reference>
<evidence type="ECO:0000313" key="8">
    <source>
        <dbReference type="Proteomes" id="UP000629098"/>
    </source>
</evidence>
<comment type="caution">
    <text evidence="7">The sequence shown here is derived from an EMBL/GenBank/DDBJ whole genome shotgun (WGS) entry which is preliminary data.</text>
</comment>
<evidence type="ECO:0000259" key="6">
    <source>
        <dbReference type="Pfam" id="PF00692"/>
    </source>
</evidence>
<evidence type="ECO:0000313" key="7">
    <source>
        <dbReference type="EMBL" id="MBD2776955.1"/>
    </source>
</evidence>
<dbReference type="PANTHER" id="PTHR11241:SF0">
    <property type="entry name" value="DEOXYURIDINE 5'-TRIPHOSPHATE NUCLEOTIDOHYDROLASE"/>
    <property type="match status" value="1"/>
</dbReference>
<dbReference type="Pfam" id="PF00692">
    <property type="entry name" value="dUTPase"/>
    <property type="match status" value="1"/>
</dbReference>
<evidence type="ECO:0000256" key="1">
    <source>
        <dbReference type="ARBA" id="ARBA00006581"/>
    </source>
</evidence>
<feature type="binding site" evidence="5">
    <location>
        <begin position="79"/>
        <end position="81"/>
    </location>
    <ligand>
        <name>substrate</name>
    </ligand>
</feature>
<feature type="domain" description="dUTPase-like" evidence="6">
    <location>
        <begin position="11"/>
        <end position="141"/>
    </location>
</feature>
<dbReference type="SUPFAM" id="SSF51283">
    <property type="entry name" value="dUTPase-like"/>
    <property type="match status" value="1"/>
</dbReference>
<dbReference type="GO" id="GO:0046081">
    <property type="term" value="P:dUTP catabolic process"/>
    <property type="evidence" value="ECO:0007669"/>
    <property type="project" value="InterPro"/>
</dbReference>
<dbReference type="PANTHER" id="PTHR11241">
    <property type="entry name" value="DEOXYURIDINE 5'-TRIPHOSPHATE NUCLEOTIDOHYDROLASE"/>
    <property type="match status" value="1"/>
</dbReference>
<name>A0A8J7CGX5_9CYAN</name>
<dbReference type="EC" id="3.6.1.23" evidence="5"/>
<dbReference type="UniPathway" id="UPA00610">
    <property type="reaction ID" value="UER00666"/>
</dbReference>
<comment type="function">
    <text evidence="5">This enzyme is involved in nucleotide metabolism: it produces dUMP, the immediate precursor of thymidine nucleotides and it decreases the intracellular concentration of dUTP so that uracil cannot be incorporated into DNA.</text>
</comment>
<evidence type="ECO:0000256" key="2">
    <source>
        <dbReference type="ARBA" id="ARBA00022801"/>
    </source>
</evidence>
<evidence type="ECO:0000256" key="5">
    <source>
        <dbReference type="HAMAP-Rule" id="MF_00116"/>
    </source>
</evidence>
<dbReference type="HAMAP" id="MF_00116">
    <property type="entry name" value="dUTPase_bact"/>
    <property type="match status" value="1"/>
</dbReference>
<keyword evidence="3 5" id="KW-0546">Nucleotide metabolism</keyword>
<dbReference type="InterPro" id="IPR036157">
    <property type="entry name" value="dUTPase-like_sf"/>
</dbReference>
<feature type="binding site" evidence="5">
    <location>
        <begin position="62"/>
        <end position="64"/>
    </location>
    <ligand>
        <name>substrate</name>
    </ligand>
</feature>
<dbReference type="Gene3D" id="2.70.40.10">
    <property type="match status" value="1"/>
</dbReference>
<protein>
    <recommendedName>
        <fullName evidence="5">Deoxyuridine 5'-triphosphate nucleotidohydrolase</fullName>
        <shortName evidence="5">dUTPase</shortName>
        <ecNumber evidence="5">3.6.1.23</ecNumber>
    </recommendedName>
    <alternativeName>
        <fullName evidence="5">dUTP pyrophosphatase</fullName>
    </alternativeName>
</protein>
<proteinExistence type="inferred from homology"/>
<dbReference type="CDD" id="cd07557">
    <property type="entry name" value="trimeric_dUTPase"/>
    <property type="match status" value="1"/>
</dbReference>
<keyword evidence="8" id="KW-1185">Reference proteome</keyword>
<comment type="similarity">
    <text evidence="1 5">Belongs to the dUTPase family.</text>
</comment>
<comment type="cofactor">
    <cofactor evidence="5">
        <name>Mg(2+)</name>
        <dbReference type="ChEBI" id="CHEBI:18420"/>
    </cofactor>
</comment>
<evidence type="ECO:0000256" key="4">
    <source>
        <dbReference type="ARBA" id="ARBA00047686"/>
    </source>
</evidence>
<organism evidence="7 8">
    <name type="scientific">Iningainema tapete BLCC-T55</name>
    <dbReference type="NCBI Taxonomy" id="2748662"/>
    <lineage>
        <taxon>Bacteria</taxon>
        <taxon>Bacillati</taxon>
        <taxon>Cyanobacteriota</taxon>
        <taxon>Cyanophyceae</taxon>
        <taxon>Nostocales</taxon>
        <taxon>Scytonemataceae</taxon>
        <taxon>Iningainema tapete</taxon>
    </lineage>
</organism>